<keyword evidence="4" id="KW-0804">Transcription</keyword>
<keyword evidence="3" id="KW-0731">Sigma factor</keyword>
<dbReference type="SUPFAM" id="SSF88946">
    <property type="entry name" value="Sigma2 domain of RNA polymerase sigma factors"/>
    <property type="match status" value="1"/>
</dbReference>
<dbReference type="GO" id="GO:0016987">
    <property type="term" value="F:sigma factor activity"/>
    <property type="evidence" value="ECO:0007669"/>
    <property type="project" value="UniProtKB-KW"/>
</dbReference>
<evidence type="ECO:0000313" key="7">
    <source>
        <dbReference type="Proteomes" id="UP000479293"/>
    </source>
</evidence>
<dbReference type="Gene3D" id="1.10.1740.10">
    <property type="match status" value="1"/>
</dbReference>
<comment type="caution">
    <text evidence="6">The sequence shown here is derived from an EMBL/GenBank/DDBJ whole genome shotgun (WGS) entry which is preliminary data.</text>
</comment>
<dbReference type="RefSeq" id="WP_152756669.1">
    <property type="nucleotide sequence ID" value="NZ_WHLY01000002.1"/>
</dbReference>
<evidence type="ECO:0000256" key="2">
    <source>
        <dbReference type="ARBA" id="ARBA00023015"/>
    </source>
</evidence>
<dbReference type="SUPFAM" id="SSF88659">
    <property type="entry name" value="Sigma3 and sigma4 domains of RNA polymerase sigma factors"/>
    <property type="match status" value="1"/>
</dbReference>
<dbReference type="AlphaFoldDB" id="A0A7C9FYB3"/>
<dbReference type="InterPro" id="IPR013324">
    <property type="entry name" value="RNA_pol_sigma_r3/r4-like"/>
</dbReference>
<dbReference type="InterPro" id="IPR036388">
    <property type="entry name" value="WH-like_DNA-bd_sf"/>
</dbReference>
<dbReference type="Gene3D" id="1.10.10.10">
    <property type="entry name" value="Winged helix-like DNA-binding domain superfamily/Winged helix DNA-binding domain"/>
    <property type="match status" value="1"/>
</dbReference>
<evidence type="ECO:0000256" key="4">
    <source>
        <dbReference type="ARBA" id="ARBA00023163"/>
    </source>
</evidence>
<name>A0A7C9FYB3_9BACT</name>
<dbReference type="GO" id="GO:0006352">
    <property type="term" value="P:DNA-templated transcription initiation"/>
    <property type="evidence" value="ECO:0007669"/>
    <property type="project" value="InterPro"/>
</dbReference>
<keyword evidence="2" id="KW-0805">Transcription regulation</keyword>
<comment type="similarity">
    <text evidence="1">Belongs to the sigma-70 factor family. ECF subfamily.</text>
</comment>
<keyword evidence="7" id="KW-1185">Reference proteome</keyword>
<dbReference type="InterPro" id="IPR039425">
    <property type="entry name" value="RNA_pol_sigma-70-like"/>
</dbReference>
<gene>
    <name evidence="6" type="ORF">GBK04_02835</name>
</gene>
<evidence type="ECO:0000256" key="1">
    <source>
        <dbReference type="ARBA" id="ARBA00010641"/>
    </source>
</evidence>
<dbReference type="InterPro" id="IPR013249">
    <property type="entry name" value="RNA_pol_sigma70_r4_t2"/>
</dbReference>
<feature type="domain" description="RNA polymerase sigma factor 70 region 4 type 2" evidence="5">
    <location>
        <begin position="130"/>
        <end position="173"/>
    </location>
</feature>
<dbReference type="PANTHER" id="PTHR43133">
    <property type="entry name" value="RNA POLYMERASE ECF-TYPE SIGMA FACTO"/>
    <property type="match status" value="1"/>
</dbReference>
<dbReference type="InterPro" id="IPR014284">
    <property type="entry name" value="RNA_pol_sigma-70_dom"/>
</dbReference>
<proteinExistence type="inferred from homology"/>
<protein>
    <submittedName>
        <fullName evidence="6">Sigma-70 family RNA polymerase sigma factor</fullName>
    </submittedName>
</protein>
<dbReference type="InterPro" id="IPR013325">
    <property type="entry name" value="RNA_pol_sigma_r2"/>
</dbReference>
<dbReference type="PANTHER" id="PTHR43133:SF62">
    <property type="entry name" value="RNA POLYMERASE SIGMA FACTOR SIGZ"/>
    <property type="match status" value="1"/>
</dbReference>
<reference evidence="6 7" key="1">
    <citation type="submission" date="2019-10" db="EMBL/GenBank/DDBJ databases">
        <title>Draft Genome Sequence of Cytophagaceae sp. SJW1-29.</title>
        <authorList>
            <person name="Choi A."/>
        </authorList>
    </citation>
    <scope>NUCLEOTIDE SEQUENCE [LARGE SCALE GENOMIC DNA]</scope>
    <source>
        <strain evidence="6 7">SJW1-29</strain>
    </source>
</reference>
<evidence type="ECO:0000256" key="3">
    <source>
        <dbReference type="ARBA" id="ARBA00023082"/>
    </source>
</evidence>
<evidence type="ECO:0000313" key="6">
    <source>
        <dbReference type="EMBL" id="MPR32308.1"/>
    </source>
</evidence>
<dbReference type="Proteomes" id="UP000479293">
    <property type="component" value="Unassembled WGS sequence"/>
</dbReference>
<sequence length="189" mass="22248">MSPPNSPPFTQSELYESLKIRQAWAYDYLYQELANPFQYWVLRNSGSEMDAEDAFQKGLLNFLLNLETGKYQFRENAKITTVVFDYCKKVWLNELASSRLKTRASIPDSYDPIHDTDLQKDLERGELITQVRNALVQLKNDCRQLVEWFYIDDLSLRDIAEKLGMKESSTKQKRYDCTEKLKKLLLKQI</sequence>
<evidence type="ECO:0000259" key="5">
    <source>
        <dbReference type="Pfam" id="PF08281"/>
    </source>
</evidence>
<organism evidence="6 7">
    <name type="scientific">Salmonirosea aquatica</name>
    <dbReference type="NCBI Taxonomy" id="2654236"/>
    <lineage>
        <taxon>Bacteria</taxon>
        <taxon>Pseudomonadati</taxon>
        <taxon>Bacteroidota</taxon>
        <taxon>Cytophagia</taxon>
        <taxon>Cytophagales</taxon>
        <taxon>Spirosomataceae</taxon>
        <taxon>Salmonirosea</taxon>
    </lineage>
</organism>
<dbReference type="NCBIfam" id="TIGR02937">
    <property type="entry name" value="sigma70-ECF"/>
    <property type="match status" value="1"/>
</dbReference>
<dbReference type="Pfam" id="PF08281">
    <property type="entry name" value="Sigma70_r4_2"/>
    <property type="match status" value="1"/>
</dbReference>
<accession>A0A7C9FYB3</accession>
<dbReference type="EMBL" id="WHLY01000002">
    <property type="protein sequence ID" value="MPR32308.1"/>
    <property type="molecule type" value="Genomic_DNA"/>
</dbReference>
<dbReference type="GO" id="GO:0003677">
    <property type="term" value="F:DNA binding"/>
    <property type="evidence" value="ECO:0007669"/>
    <property type="project" value="InterPro"/>
</dbReference>